<evidence type="ECO:0000256" key="2">
    <source>
        <dbReference type="ARBA" id="ARBA00022491"/>
    </source>
</evidence>
<comment type="subcellular location">
    <subcellularLocation>
        <location evidence="1 6">Nucleus</location>
    </subcellularLocation>
</comment>
<dbReference type="InterPro" id="IPR006458">
    <property type="entry name" value="Ovate_C"/>
</dbReference>
<keyword evidence="10" id="KW-1185">Reference proteome</keyword>
<feature type="compositionally biased region" description="Basic residues" evidence="7">
    <location>
        <begin position="35"/>
        <end position="44"/>
    </location>
</feature>
<dbReference type="GO" id="GO:0005634">
    <property type="term" value="C:nucleus"/>
    <property type="evidence" value="ECO:0007669"/>
    <property type="project" value="UniProtKB-SubCell"/>
</dbReference>
<dbReference type="Pfam" id="PF04844">
    <property type="entry name" value="Ovate"/>
    <property type="match status" value="1"/>
</dbReference>
<reference evidence="9" key="1">
    <citation type="submission" date="2023-02" db="EMBL/GenBank/DDBJ databases">
        <title>Genome of toxic invasive species Heracleum sosnowskyi carries increased number of genes despite the absence of recent whole-genome duplications.</title>
        <authorList>
            <person name="Schelkunov M."/>
            <person name="Shtratnikova V."/>
            <person name="Makarenko M."/>
            <person name="Klepikova A."/>
            <person name="Omelchenko D."/>
            <person name="Novikova G."/>
            <person name="Obukhova E."/>
            <person name="Bogdanov V."/>
            <person name="Penin A."/>
            <person name="Logacheva M."/>
        </authorList>
    </citation>
    <scope>NUCLEOTIDE SEQUENCE</scope>
    <source>
        <strain evidence="9">Hsosn_3</strain>
        <tissue evidence="9">Leaf</tissue>
    </source>
</reference>
<accession>A0AAD8J5E0</accession>
<evidence type="ECO:0000256" key="5">
    <source>
        <dbReference type="ARBA" id="ARBA00023242"/>
    </source>
</evidence>
<dbReference type="Pfam" id="PF13724">
    <property type="entry name" value="DNA_binding_2"/>
    <property type="match status" value="1"/>
</dbReference>
<evidence type="ECO:0000256" key="7">
    <source>
        <dbReference type="SAM" id="MobiDB-lite"/>
    </source>
</evidence>
<dbReference type="AlphaFoldDB" id="A0AAD8J5E0"/>
<feature type="domain" description="OVATE" evidence="8">
    <location>
        <begin position="295"/>
        <end position="354"/>
    </location>
</feature>
<evidence type="ECO:0000259" key="8">
    <source>
        <dbReference type="PROSITE" id="PS51754"/>
    </source>
</evidence>
<evidence type="ECO:0000256" key="4">
    <source>
        <dbReference type="ARBA" id="ARBA00023163"/>
    </source>
</evidence>
<dbReference type="PROSITE" id="PS51754">
    <property type="entry name" value="OVATE"/>
    <property type="match status" value="1"/>
</dbReference>
<reference evidence="9" key="2">
    <citation type="submission" date="2023-05" db="EMBL/GenBank/DDBJ databases">
        <authorList>
            <person name="Schelkunov M.I."/>
        </authorList>
    </citation>
    <scope>NUCLEOTIDE SEQUENCE</scope>
    <source>
        <strain evidence="9">Hsosn_3</strain>
        <tissue evidence="9">Leaf</tissue>
    </source>
</reference>
<comment type="caution">
    <text evidence="9">The sequence shown here is derived from an EMBL/GenBank/DDBJ whole genome shotgun (WGS) entry which is preliminary data.</text>
</comment>
<keyword evidence="4 6" id="KW-0804">Transcription</keyword>
<feature type="compositionally biased region" description="Basic residues" evidence="7">
    <location>
        <begin position="98"/>
        <end position="113"/>
    </location>
</feature>
<protein>
    <recommendedName>
        <fullName evidence="6">Transcription repressor</fullName>
    </recommendedName>
    <alternativeName>
        <fullName evidence="6">Ovate family protein</fullName>
    </alternativeName>
</protein>
<evidence type="ECO:0000313" key="10">
    <source>
        <dbReference type="Proteomes" id="UP001237642"/>
    </source>
</evidence>
<dbReference type="Proteomes" id="UP001237642">
    <property type="component" value="Unassembled WGS sequence"/>
</dbReference>
<evidence type="ECO:0000313" key="9">
    <source>
        <dbReference type="EMBL" id="KAK1398120.1"/>
    </source>
</evidence>
<dbReference type="GO" id="GO:0003677">
    <property type="term" value="F:DNA binding"/>
    <property type="evidence" value="ECO:0007669"/>
    <property type="project" value="InterPro"/>
</dbReference>
<evidence type="ECO:0000256" key="1">
    <source>
        <dbReference type="ARBA" id="ARBA00004123"/>
    </source>
</evidence>
<dbReference type="InterPro" id="IPR025830">
    <property type="entry name" value="DNA_bnd_dom_ovate"/>
</dbReference>
<dbReference type="NCBIfam" id="TIGR01568">
    <property type="entry name" value="A_thal_3678"/>
    <property type="match status" value="1"/>
</dbReference>
<keyword evidence="5 6" id="KW-0539">Nucleus</keyword>
<sequence>MGNYRFKLSDMIPNAWIHKLKYKNSTTKNQNSMQKPKKKNHAKIKSPTYYSSLSSSSGGAAPASTQPRHQRKSYHFARDLPPTPDNNLASQHSDSPRKSLRKRSSIKKNRRSIRSTSPTLLLSASVSTDFRCRASLEDYQNFPPVERCHSEDDYCLFPEMRSDNGDKPYHKMVSSCHCRAQSDIPIGMTMSKDSICENYDPVSQIQLKPIITKTNKVKEVDKTRMVSARNDERISQFSSKEQKSINSVKKLSFNNNSTGVKLSPRIASKKFVRAHHRKSVSSGGAWRGLAESFAVVKTSQDPHKDFKDSMVEMIIENDIKTSKDLEDLLACYLSLNSDKYHGLIIRAFKQIWFEITDNNFK</sequence>
<evidence type="ECO:0000256" key="6">
    <source>
        <dbReference type="RuleBase" id="RU367028"/>
    </source>
</evidence>
<evidence type="ECO:0000256" key="3">
    <source>
        <dbReference type="ARBA" id="ARBA00023015"/>
    </source>
</evidence>
<organism evidence="9 10">
    <name type="scientific">Heracleum sosnowskyi</name>
    <dbReference type="NCBI Taxonomy" id="360622"/>
    <lineage>
        <taxon>Eukaryota</taxon>
        <taxon>Viridiplantae</taxon>
        <taxon>Streptophyta</taxon>
        <taxon>Embryophyta</taxon>
        <taxon>Tracheophyta</taxon>
        <taxon>Spermatophyta</taxon>
        <taxon>Magnoliopsida</taxon>
        <taxon>eudicotyledons</taxon>
        <taxon>Gunneridae</taxon>
        <taxon>Pentapetalae</taxon>
        <taxon>asterids</taxon>
        <taxon>campanulids</taxon>
        <taxon>Apiales</taxon>
        <taxon>Apiaceae</taxon>
        <taxon>Apioideae</taxon>
        <taxon>apioid superclade</taxon>
        <taxon>Tordylieae</taxon>
        <taxon>Tordyliinae</taxon>
        <taxon>Heracleum</taxon>
    </lineage>
</organism>
<feature type="compositionally biased region" description="Low complexity" evidence="7">
    <location>
        <begin position="46"/>
        <end position="65"/>
    </location>
</feature>
<dbReference type="PANTHER" id="PTHR33057">
    <property type="entry name" value="TRANSCRIPTION REPRESSOR OFP7-RELATED"/>
    <property type="match status" value="1"/>
</dbReference>
<dbReference type="PANTHER" id="PTHR33057:SF151">
    <property type="entry name" value="TRANSCRIPTION REPRESSOR OFP1"/>
    <property type="match status" value="1"/>
</dbReference>
<dbReference type="GO" id="GO:0045892">
    <property type="term" value="P:negative regulation of DNA-templated transcription"/>
    <property type="evidence" value="ECO:0007669"/>
    <property type="project" value="UniProtKB-UniRule"/>
</dbReference>
<dbReference type="EMBL" id="JAUIZM010000002">
    <property type="protein sequence ID" value="KAK1398120.1"/>
    <property type="molecule type" value="Genomic_DNA"/>
</dbReference>
<keyword evidence="3 6" id="KW-0805">Transcription regulation</keyword>
<comment type="function">
    <text evidence="6">Transcriptional repressor that regulates multiple aspects of plant growth and development.</text>
</comment>
<gene>
    <name evidence="9" type="ORF">POM88_007983</name>
</gene>
<proteinExistence type="predicted"/>
<dbReference type="InterPro" id="IPR038933">
    <property type="entry name" value="Ovate"/>
</dbReference>
<keyword evidence="2 6" id="KW-0678">Repressor</keyword>
<feature type="region of interest" description="Disordered" evidence="7">
    <location>
        <begin position="26"/>
        <end position="115"/>
    </location>
</feature>
<name>A0AAD8J5E0_9APIA</name>